<keyword evidence="2" id="KW-0963">Cytoplasm</keyword>
<gene>
    <name evidence="7" type="ORF">QBC34DRAFT_392714</name>
</gene>
<comment type="caution">
    <text evidence="7">The sequence shown here is derived from an EMBL/GenBank/DDBJ whole genome shotgun (WGS) entry which is preliminary data.</text>
</comment>
<evidence type="ECO:0000256" key="3">
    <source>
        <dbReference type="ARBA" id="ARBA00059400"/>
    </source>
</evidence>
<dbReference type="EMBL" id="MU865916">
    <property type="protein sequence ID" value="KAK4454824.1"/>
    <property type="molecule type" value="Genomic_DNA"/>
</dbReference>
<evidence type="ECO:0000259" key="6">
    <source>
        <dbReference type="PROSITE" id="PS51203"/>
    </source>
</evidence>
<evidence type="ECO:0000256" key="4">
    <source>
        <dbReference type="ARBA" id="ARBA00068398"/>
    </source>
</evidence>
<dbReference type="Pfam" id="PF04969">
    <property type="entry name" value="CS"/>
    <property type="match status" value="1"/>
</dbReference>
<dbReference type="CDD" id="cd06467">
    <property type="entry name" value="p23_NUDC_like"/>
    <property type="match status" value="1"/>
</dbReference>
<dbReference type="FunFam" id="2.60.40.790:FF:000001">
    <property type="entry name" value="Nuclear migration protein nudC"/>
    <property type="match status" value="1"/>
</dbReference>
<feature type="compositionally biased region" description="Basic and acidic residues" evidence="5">
    <location>
        <begin position="12"/>
        <end position="22"/>
    </location>
</feature>
<name>A0AAV9H4C6_9PEZI</name>
<keyword evidence="8" id="KW-1185">Reference proteome</keyword>
<dbReference type="Proteomes" id="UP001321760">
    <property type="component" value="Unassembled WGS sequence"/>
</dbReference>
<dbReference type="PANTHER" id="PTHR12356">
    <property type="entry name" value="NUCLEAR MOVEMENT PROTEIN NUDC"/>
    <property type="match status" value="1"/>
</dbReference>
<dbReference type="InterPro" id="IPR007052">
    <property type="entry name" value="CS_dom"/>
</dbReference>
<accession>A0AAV9H4C6</accession>
<dbReference type="Gene3D" id="2.60.40.790">
    <property type="match status" value="1"/>
</dbReference>
<dbReference type="GO" id="GO:0051082">
    <property type="term" value="F:unfolded protein binding"/>
    <property type="evidence" value="ECO:0007669"/>
    <property type="project" value="TreeGrafter"/>
</dbReference>
<dbReference type="GO" id="GO:0005737">
    <property type="term" value="C:cytoplasm"/>
    <property type="evidence" value="ECO:0007669"/>
    <property type="project" value="UniProtKB-SubCell"/>
</dbReference>
<proteinExistence type="predicted"/>
<organism evidence="7 8">
    <name type="scientific">Podospora aff. communis PSN243</name>
    <dbReference type="NCBI Taxonomy" id="3040156"/>
    <lineage>
        <taxon>Eukaryota</taxon>
        <taxon>Fungi</taxon>
        <taxon>Dikarya</taxon>
        <taxon>Ascomycota</taxon>
        <taxon>Pezizomycotina</taxon>
        <taxon>Sordariomycetes</taxon>
        <taxon>Sordariomycetidae</taxon>
        <taxon>Sordariales</taxon>
        <taxon>Podosporaceae</taxon>
        <taxon>Podospora</taxon>
    </lineage>
</organism>
<dbReference type="AlphaFoldDB" id="A0AAV9H4C6"/>
<comment type="function">
    <text evidence="3">Required for nuclear movement. May interact between microtubules and nuclei and/or may be involved in the generation of force used to move nuclei during interphase.</text>
</comment>
<protein>
    <recommendedName>
        <fullName evidence="4">Nuclear movement protein nudC</fullName>
    </recommendedName>
</protein>
<feature type="region of interest" description="Disordered" evidence="5">
    <location>
        <begin position="1"/>
        <end position="22"/>
    </location>
</feature>
<comment type="subcellular location">
    <subcellularLocation>
        <location evidence="1">Cytoplasm</location>
    </subcellularLocation>
</comment>
<dbReference type="SUPFAM" id="SSF49764">
    <property type="entry name" value="HSP20-like chaperones"/>
    <property type="match status" value="1"/>
</dbReference>
<reference evidence="7" key="1">
    <citation type="journal article" date="2023" name="Mol. Phylogenet. Evol.">
        <title>Genome-scale phylogeny and comparative genomics of the fungal order Sordariales.</title>
        <authorList>
            <person name="Hensen N."/>
            <person name="Bonometti L."/>
            <person name="Westerberg I."/>
            <person name="Brannstrom I.O."/>
            <person name="Guillou S."/>
            <person name="Cros-Aarteil S."/>
            <person name="Calhoun S."/>
            <person name="Haridas S."/>
            <person name="Kuo A."/>
            <person name="Mondo S."/>
            <person name="Pangilinan J."/>
            <person name="Riley R."/>
            <person name="LaButti K."/>
            <person name="Andreopoulos B."/>
            <person name="Lipzen A."/>
            <person name="Chen C."/>
            <person name="Yan M."/>
            <person name="Daum C."/>
            <person name="Ng V."/>
            <person name="Clum A."/>
            <person name="Steindorff A."/>
            <person name="Ohm R.A."/>
            <person name="Martin F."/>
            <person name="Silar P."/>
            <person name="Natvig D.O."/>
            <person name="Lalanne C."/>
            <person name="Gautier V."/>
            <person name="Ament-Velasquez S.L."/>
            <person name="Kruys A."/>
            <person name="Hutchinson M.I."/>
            <person name="Powell A.J."/>
            <person name="Barry K."/>
            <person name="Miller A.N."/>
            <person name="Grigoriev I.V."/>
            <person name="Debuchy R."/>
            <person name="Gladieux P."/>
            <person name="Hiltunen Thoren M."/>
            <person name="Johannesson H."/>
        </authorList>
    </citation>
    <scope>NUCLEOTIDE SEQUENCE</scope>
    <source>
        <strain evidence="7">PSN243</strain>
    </source>
</reference>
<evidence type="ECO:0000313" key="8">
    <source>
        <dbReference type="Proteomes" id="UP001321760"/>
    </source>
</evidence>
<feature type="domain" description="CS" evidence="6">
    <location>
        <begin position="22"/>
        <end position="115"/>
    </location>
</feature>
<dbReference type="GO" id="GO:0006457">
    <property type="term" value="P:protein folding"/>
    <property type="evidence" value="ECO:0007669"/>
    <property type="project" value="TreeGrafter"/>
</dbReference>
<dbReference type="InterPro" id="IPR037898">
    <property type="entry name" value="NudC_fam"/>
</dbReference>
<evidence type="ECO:0000313" key="7">
    <source>
        <dbReference type="EMBL" id="KAK4454824.1"/>
    </source>
</evidence>
<evidence type="ECO:0000256" key="5">
    <source>
        <dbReference type="SAM" id="MobiDB-lite"/>
    </source>
</evidence>
<dbReference type="PANTHER" id="PTHR12356:SF3">
    <property type="entry name" value="NUCLEAR MIGRATION PROTEIN NUDC"/>
    <property type="match status" value="1"/>
</dbReference>
<sequence>MSTSEPTPAEEAALRAKEKAEQDALPYKWTQTIGELDVSFSVPGNFKGRDIAVDIKKTSISAGIKGQEPIIKGDLAHTIKVDESSWTLTSAPDGTKTVEIHLDKVNKMEWWSHVVTSAPKIDVTKIVPDNSKLSDLDGETRGMVEKMMFDQRQKELGKPTSDELKKLEILDSFKKSHPELRIDENTRIS</sequence>
<reference evidence="7" key="2">
    <citation type="submission" date="2023-05" db="EMBL/GenBank/DDBJ databases">
        <authorList>
            <consortium name="Lawrence Berkeley National Laboratory"/>
            <person name="Steindorff A."/>
            <person name="Hensen N."/>
            <person name="Bonometti L."/>
            <person name="Westerberg I."/>
            <person name="Brannstrom I.O."/>
            <person name="Guillou S."/>
            <person name="Cros-Aarteil S."/>
            <person name="Calhoun S."/>
            <person name="Haridas S."/>
            <person name="Kuo A."/>
            <person name="Mondo S."/>
            <person name="Pangilinan J."/>
            <person name="Riley R."/>
            <person name="Labutti K."/>
            <person name="Andreopoulos B."/>
            <person name="Lipzen A."/>
            <person name="Chen C."/>
            <person name="Yanf M."/>
            <person name="Daum C."/>
            <person name="Ng V."/>
            <person name="Clum A."/>
            <person name="Ohm R."/>
            <person name="Martin F."/>
            <person name="Silar P."/>
            <person name="Natvig D."/>
            <person name="Lalanne C."/>
            <person name="Gautier V."/>
            <person name="Ament-Velasquez S.L."/>
            <person name="Kruys A."/>
            <person name="Hutchinson M.I."/>
            <person name="Powell A.J."/>
            <person name="Barry K."/>
            <person name="Miller A.N."/>
            <person name="Grigoriev I.V."/>
            <person name="Debuchy R."/>
            <person name="Gladieux P."/>
            <person name="Thoren M.H."/>
            <person name="Johannesson H."/>
        </authorList>
    </citation>
    <scope>NUCLEOTIDE SEQUENCE</scope>
    <source>
        <strain evidence="7">PSN243</strain>
    </source>
</reference>
<dbReference type="InterPro" id="IPR008978">
    <property type="entry name" value="HSP20-like_chaperone"/>
</dbReference>
<evidence type="ECO:0000256" key="2">
    <source>
        <dbReference type="ARBA" id="ARBA00022490"/>
    </source>
</evidence>
<evidence type="ECO:0000256" key="1">
    <source>
        <dbReference type="ARBA" id="ARBA00004496"/>
    </source>
</evidence>
<dbReference type="PROSITE" id="PS51203">
    <property type="entry name" value="CS"/>
    <property type="match status" value="1"/>
</dbReference>